<dbReference type="SUPFAM" id="SSF48179">
    <property type="entry name" value="6-phosphogluconate dehydrogenase C-terminal domain-like"/>
    <property type="match status" value="1"/>
</dbReference>
<dbReference type="InterPro" id="IPR036291">
    <property type="entry name" value="NAD(P)-bd_dom_sf"/>
</dbReference>
<reference evidence="6" key="1">
    <citation type="submission" date="2017-02" db="EMBL/GenBank/DDBJ databases">
        <authorList>
            <person name="Tafer H."/>
            <person name="Lopandic K."/>
        </authorList>
    </citation>
    <scope>NUCLEOTIDE SEQUENCE [LARGE SCALE GENOMIC DNA]</scope>
    <source>
        <strain evidence="6">CBS 366.77</strain>
    </source>
</reference>
<gene>
    <name evidence="5" type="ORF">PHISCL_02103</name>
</gene>
<protein>
    <submittedName>
        <fullName evidence="5">3-hydroxyacyl-CoA dehydrogenase</fullName>
    </submittedName>
</protein>
<dbReference type="Pfam" id="PF00725">
    <property type="entry name" value="3HCDH"/>
    <property type="match status" value="1"/>
</dbReference>
<dbReference type="InterPro" id="IPR024311">
    <property type="entry name" value="Lipocalin-like"/>
</dbReference>
<dbReference type="AlphaFoldDB" id="A0A3A2ZTB6"/>
<dbReference type="InterPro" id="IPR006176">
    <property type="entry name" value="3-OHacyl-CoA_DH_NAD-bd"/>
</dbReference>
<feature type="domain" description="Lipocalin-like" evidence="4">
    <location>
        <begin position="304"/>
        <end position="447"/>
    </location>
</feature>
<evidence type="ECO:0000259" key="4">
    <source>
        <dbReference type="Pfam" id="PF13924"/>
    </source>
</evidence>
<dbReference type="Proteomes" id="UP000266188">
    <property type="component" value="Unassembled WGS sequence"/>
</dbReference>
<name>A0A3A2ZTB6_9EURO</name>
<dbReference type="InterPro" id="IPR006108">
    <property type="entry name" value="3HC_DH_C"/>
</dbReference>
<dbReference type="Pfam" id="PF02737">
    <property type="entry name" value="3HCDH_N"/>
    <property type="match status" value="1"/>
</dbReference>
<dbReference type="GO" id="GO:0006631">
    <property type="term" value="P:fatty acid metabolic process"/>
    <property type="evidence" value="ECO:0007669"/>
    <property type="project" value="InterPro"/>
</dbReference>
<dbReference type="GO" id="GO:0016616">
    <property type="term" value="F:oxidoreductase activity, acting on the CH-OH group of donors, NAD or NADP as acceptor"/>
    <property type="evidence" value="ECO:0007669"/>
    <property type="project" value="InterPro"/>
</dbReference>
<dbReference type="SUPFAM" id="SSF51735">
    <property type="entry name" value="NAD(P)-binding Rossmann-fold domains"/>
    <property type="match status" value="1"/>
</dbReference>
<sequence length="455" mass="50625">MTRQSIQFDNLETIAIVGCGIIGRRIALFWALRNKKVAIFDINNDTALDARKWIHASFDKYKASNGHPVGEVNVAPTIEHASRGAWMVIECTPETVETKREVIGQIDKFSDPSAIITTNSSSIKSGDLVNYVSESSRGRVLNCHYFLPPEIPVVELMTCGSTTGHTLETLISALSAAGLHPITAKAQSTGLVGNRVWAAIKREVMMVLAEGVVNPEDIDTVFRLGFQTRLGPCEMMDQVGLHTVCDIEDHYLKERVYLPSYAVDFIRQNYVAKGHIGRTIGRGLYNYTELERSKGQPLRREELVGAWELAEYATSSLADPARKVYPLGDHLKGIIIYTLTGHTSVHLQLSGDLPIDTNRVPEGLPRDLTNTGMRSLSYSGPFSVREEDGRSIVQHHLTYSSLPSWQGTTQRRLAHVEKQGNAEFLVLGLEETTQFGGEEWRVMLRWRHLPNVSAS</sequence>
<dbReference type="PANTHER" id="PTHR48075:SF3">
    <property type="entry name" value="3-HYDROXYACYL-COA DEHYDROGENASE"/>
    <property type="match status" value="1"/>
</dbReference>
<dbReference type="PANTHER" id="PTHR48075">
    <property type="entry name" value="3-HYDROXYACYL-COA DEHYDROGENASE FAMILY PROTEIN"/>
    <property type="match status" value="1"/>
</dbReference>
<evidence type="ECO:0000259" key="3">
    <source>
        <dbReference type="Pfam" id="PF02737"/>
    </source>
</evidence>
<dbReference type="Gene3D" id="3.40.50.720">
    <property type="entry name" value="NAD(P)-binding Rossmann-like Domain"/>
    <property type="match status" value="1"/>
</dbReference>
<feature type="domain" description="3-hydroxyacyl-CoA dehydrogenase C-terminal" evidence="2">
    <location>
        <begin position="190"/>
        <end position="287"/>
    </location>
</feature>
<dbReference type="Pfam" id="PF13924">
    <property type="entry name" value="Lipocalin_5"/>
    <property type="match status" value="1"/>
</dbReference>
<dbReference type="InterPro" id="IPR008927">
    <property type="entry name" value="6-PGluconate_DH-like_C_sf"/>
</dbReference>
<feature type="domain" description="3-hydroxyacyl-CoA dehydrogenase NAD binding" evidence="3">
    <location>
        <begin position="13"/>
        <end position="185"/>
    </location>
</feature>
<keyword evidence="1" id="KW-0560">Oxidoreductase</keyword>
<dbReference type="EMBL" id="MVGC01000044">
    <property type="protein sequence ID" value="RJE25563.1"/>
    <property type="molecule type" value="Genomic_DNA"/>
</dbReference>
<evidence type="ECO:0000256" key="1">
    <source>
        <dbReference type="ARBA" id="ARBA00023002"/>
    </source>
</evidence>
<evidence type="ECO:0000313" key="6">
    <source>
        <dbReference type="Proteomes" id="UP000266188"/>
    </source>
</evidence>
<proteinExistence type="predicted"/>
<evidence type="ECO:0000259" key="2">
    <source>
        <dbReference type="Pfam" id="PF00725"/>
    </source>
</evidence>
<accession>A0A3A2ZTB6</accession>
<comment type="caution">
    <text evidence="5">The sequence shown here is derived from an EMBL/GenBank/DDBJ whole genome shotgun (WGS) entry which is preliminary data.</text>
</comment>
<evidence type="ECO:0000313" key="5">
    <source>
        <dbReference type="EMBL" id="RJE25563.1"/>
    </source>
</evidence>
<keyword evidence="6" id="KW-1185">Reference proteome</keyword>
<dbReference type="Gene3D" id="1.10.1040.10">
    <property type="entry name" value="N-(1-d-carboxylethyl)-l-norvaline Dehydrogenase, domain 2"/>
    <property type="match status" value="1"/>
</dbReference>
<dbReference type="GO" id="GO:0070403">
    <property type="term" value="F:NAD+ binding"/>
    <property type="evidence" value="ECO:0007669"/>
    <property type="project" value="InterPro"/>
</dbReference>
<organism evidence="5 6">
    <name type="scientific">Aspergillus sclerotialis</name>
    <dbReference type="NCBI Taxonomy" id="2070753"/>
    <lineage>
        <taxon>Eukaryota</taxon>
        <taxon>Fungi</taxon>
        <taxon>Dikarya</taxon>
        <taxon>Ascomycota</taxon>
        <taxon>Pezizomycotina</taxon>
        <taxon>Eurotiomycetes</taxon>
        <taxon>Eurotiomycetidae</taxon>
        <taxon>Eurotiales</taxon>
        <taxon>Aspergillaceae</taxon>
        <taxon>Aspergillus</taxon>
        <taxon>Aspergillus subgen. Polypaecilum</taxon>
    </lineage>
</organism>
<dbReference type="STRING" id="2070753.A0A3A2ZTB6"/>
<dbReference type="OrthoDB" id="5958943at2759"/>
<dbReference type="InterPro" id="IPR013328">
    <property type="entry name" value="6PGD_dom2"/>
</dbReference>